<dbReference type="Proteomes" id="UP000559256">
    <property type="component" value="Unassembled WGS sequence"/>
</dbReference>
<feature type="compositionally biased region" description="Basic and acidic residues" evidence="1">
    <location>
        <begin position="504"/>
        <end position="520"/>
    </location>
</feature>
<evidence type="ECO:0000313" key="2">
    <source>
        <dbReference type="EMBL" id="KAF5370711.1"/>
    </source>
</evidence>
<evidence type="ECO:0000313" key="3">
    <source>
        <dbReference type="Proteomes" id="UP000559256"/>
    </source>
</evidence>
<feature type="compositionally biased region" description="Basic residues" evidence="1">
    <location>
        <begin position="598"/>
        <end position="611"/>
    </location>
</feature>
<comment type="caution">
    <text evidence="2">The sequence shown here is derived from an EMBL/GenBank/DDBJ whole genome shotgun (WGS) entry which is preliminary data.</text>
</comment>
<dbReference type="EMBL" id="JAACJM010000010">
    <property type="protein sequence ID" value="KAF5370711.1"/>
    <property type="molecule type" value="Genomic_DNA"/>
</dbReference>
<evidence type="ECO:0000256" key="1">
    <source>
        <dbReference type="SAM" id="MobiDB-lite"/>
    </source>
</evidence>
<sequence>MPPKAAGKAAKPAKTSASRVLITTGPKDVSKAHGKGDGTRDERPTTTRALILRKSKYGAFGEGEVFLMSKMTGREKLDLLAEDLIEKSSKAVMAPFRIERCITIAESQCSRYLDEITNMKDKDFFYSIITEEVKARNLAEQAKNKGNDRSRDPSFIASAISHKVHNAYLLASGWKFVTETLYTLAEEGLTDERVTQQLGENEELRSRYLALYHLVSDLVDLGQNKFSVLATTTPHYAKYFKTVEDELGEKQVKFDDQALRGACTSFLDSVIVELCFPRGKYPKAILYQILHDAVEEAPKEARRFPQLLWDFVGDLSDSVLIQQLLEAPLHGEIQKWRDEPRKQTEEYDRWTDAVVASLVAADMFANFKDTVVPLEKTKQADTLTKMWKFINQNYKAVAGKDIDTLWNLSKDLEPTPQWHYFVINHRASHFDEDKAQPAGAKKKLLAIKNEPDSDTDDSMPALQDVSDSDESEIWSDDEDEDDSDSDGDESYDSGYNTDQEDEIRDLVREAMDAAHDPHFMDDEDTDSTEDVRKGNPFLKLLGRVFSPNSKLQTPAAGARAPPQPASSKKQKTATTSPQTRSRMTTVEEVEDEDDAVRASKKKKKKPKKKKKTTTEPSAEDAASVATPPPRTPSPPPPSPPPVAKPSPKRAAAKPKPAVKPTPAAGQSFTSLSLPVLEQTETAQSARSYLQSQPEGKEKIKSRGKEASIFSSVKRKLGVSREDRDEKEVKEEKKQKKKWFASLGKKTRAYMHQLLNTPENETKGAAGMKWDTFVKVMEDVGFKYDPSTAGSSVKFVPPDPRDPPITFHKPHPDPTLQPVMLKEFSKKLRRYYGWSPEDLME</sequence>
<feature type="compositionally biased region" description="Pro residues" evidence="1">
    <location>
        <begin position="626"/>
        <end position="644"/>
    </location>
</feature>
<feature type="compositionally biased region" description="Basic and acidic residues" evidence="1">
    <location>
        <begin position="28"/>
        <end position="44"/>
    </location>
</feature>
<proteinExistence type="predicted"/>
<keyword evidence="3" id="KW-1185">Reference proteome</keyword>
<organism evidence="2 3">
    <name type="scientific">Tetrapyrgos nigripes</name>
    <dbReference type="NCBI Taxonomy" id="182062"/>
    <lineage>
        <taxon>Eukaryota</taxon>
        <taxon>Fungi</taxon>
        <taxon>Dikarya</taxon>
        <taxon>Basidiomycota</taxon>
        <taxon>Agaricomycotina</taxon>
        <taxon>Agaricomycetes</taxon>
        <taxon>Agaricomycetidae</taxon>
        <taxon>Agaricales</taxon>
        <taxon>Marasmiineae</taxon>
        <taxon>Marasmiaceae</taxon>
        <taxon>Tetrapyrgos</taxon>
    </lineage>
</organism>
<feature type="compositionally biased region" description="Polar residues" evidence="1">
    <location>
        <begin position="572"/>
        <end position="584"/>
    </location>
</feature>
<protein>
    <submittedName>
        <fullName evidence="2">Uncharacterized protein</fullName>
    </submittedName>
</protein>
<feature type="region of interest" description="Disordered" evidence="1">
    <location>
        <begin position="1"/>
        <end position="44"/>
    </location>
</feature>
<accession>A0A8H5GT27</accession>
<feature type="compositionally biased region" description="Polar residues" evidence="1">
    <location>
        <begin position="666"/>
        <end position="693"/>
    </location>
</feature>
<feature type="region of interest" description="Disordered" evidence="1">
    <location>
        <begin position="788"/>
        <end position="815"/>
    </location>
</feature>
<feature type="compositionally biased region" description="Basic and acidic residues" evidence="1">
    <location>
        <begin position="718"/>
        <end position="733"/>
    </location>
</feature>
<reference evidence="2 3" key="1">
    <citation type="journal article" date="2020" name="ISME J.">
        <title>Uncovering the hidden diversity of litter-decomposition mechanisms in mushroom-forming fungi.</title>
        <authorList>
            <person name="Floudas D."/>
            <person name="Bentzer J."/>
            <person name="Ahren D."/>
            <person name="Johansson T."/>
            <person name="Persson P."/>
            <person name="Tunlid A."/>
        </authorList>
    </citation>
    <scope>NUCLEOTIDE SEQUENCE [LARGE SCALE GENOMIC DNA]</scope>
    <source>
        <strain evidence="2 3">CBS 291.85</strain>
    </source>
</reference>
<dbReference type="InterPro" id="IPR012933">
    <property type="entry name" value="HicA_mRNA_interferase"/>
</dbReference>
<feature type="compositionally biased region" description="Basic and acidic residues" evidence="1">
    <location>
        <begin position="694"/>
        <end position="705"/>
    </location>
</feature>
<dbReference type="Pfam" id="PF07927">
    <property type="entry name" value="HicA_toxin"/>
    <property type="match status" value="1"/>
</dbReference>
<dbReference type="AlphaFoldDB" id="A0A8H5GT27"/>
<dbReference type="OrthoDB" id="2922289at2759"/>
<dbReference type="GO" id="GO:0003729">
    <property type="term" value="F:mRNA binding"/>
    <property type="evidence" value="ECO:0007669"/>
    <property type="project" value="InterPro"/>
</dbReference>
<gene>
    <name evidence="2" type="ORF">D9758_001875</name>
</gene>
<feature type="compositionally biased region" description="Acidic residues" evidence="1">
    <location>
        <begin position="466"/>
        <end position="491"/>
    </location>
</feature>
<feature type="region of interest" description="Disordered" evidence="1">
    <location>
        <begin position="449"/>
        <end position="735"/>
    </location>
</feature>
<feature type="compositionally biased region" description="Low complexity" evidence="1">
    <location>
        <begin position="653"/>
        <end position="664"/>
    </location>
</feature>
<name>A0A8H5GT27_9AGAR</name>
<feature type="compositionally biased region" description="Low complexity" evidence="1">
    <location>
        <begin position="1"/>
        <end position="14"/>
    </location>
</feature>